<sequence>MTIRLLLVGCGNMGHAMLAGWMKMADAPEVVVVEPAAPLRERAEATGALAVADHSGIPEGFAPDVTILAVKPQMMEQVLPGYARFRDGCFVSIAAGTTMAALARGLGEAAIVRCMPNTPAAIGRGVFGFTANAAVTAEQRALVRRLLEPSGRVFELDDETMIDRITAVSGSGPAYLFHFIEALADAARAIGLPDDVATEAARQTVFGAAALAEAAPEDAAALRRAVTSPGGTTAAALDVLMGEDRLTRLMTEAVRAAFARAEELGKQ</sequence>
<dbReference type="InterPro" id="IPR036291">
    <property type="entry name" value="NAD(P)-bd_dom_sf"/>
</dbReference>
<dbReference type="HAMAP" id="MF_01925">
    <property type="entry name" value="P5C_reductase"/>
    <property type="match status" value="1"/>
</dbReference>
<organism evidence="9 10">
    <name type="scientific">Amaricoccus solimangrovi</name>
    <dbReference type="NCBI Taxonomy" id="2589815"/>
    <lineage>
        <taxon>Bacteria</taxon>
        <taxon>Pseudomonadati</taxon>
        <taxon>Pseudomonadota</taxon>
        <taxon>Alphaproteobacteria</taxon>
        <taxon>Rhodobacterales</taxon>
        <taxon>Paracoccaceae</taxon>
        <taxon>Amaricoccus</taxon>
    </lineage>
</organism>
<dbReference type="InterPro" id="IPR029036">
    <property type="entry name" value="P5CR_dimer"/>
</dbReference>
<comment type="subcellular location">
    <subcellularLocation>
        <location evidence="4">Cytoplasm</location>
    </subcellularLocation>
</comment>
<dbReference type="EC" id="1.5.1.2" evidence="4 5"/>
<gene>
    <name evidence="4" type="primary">proC</name>
    <name evidence="9" type="ORF">FJM51_01290</name>
</gene>
<comment type="similarity">
    <text evidence="1 4">Belongs to the pyrroline-5-carboxylate reductase family.</text>
</comment>
<evidence type="ECO:0000256" key="1">
    <source>
        <dbReference type="ARBA" id="ARBA00005525"/>
    </source>
</evidence>
<dbReference type="SUPFAM" id="SSF48179">
    <property type="entry name" value="6-phosphogluconate dehydrogenase C-terminal domain-like"/>
    <property type="match status" value="1"/>
</dbReference>
<dbReference type="UniPathway" id="UPA00098">
    <property type="reaction ID" value="UER00361"/>
</dbReference>
<feature type="binding site" evidence="6">
    <location>
        <begin position="69"/>
        <end position="72"/>
    </location>
    <ligand>
        <name>NADP(+)</name>
        <dbReference type="ChEBI" id="CHEBI:58349"/>
    </ligand>
</feature>
<evidence type="ECO:0000256" key="4">
    <source>
        <dbReference type="HAMAP-Rule" id="MF_01925"/>
    </source>
</evidence>
<reference evidence="9 10" key="1">
    <citation type="submission" date="2019-06" db="EMBL/GenBank/DDBJ databases">
        <title>A novel bacterium of genus Amaricoccus, isolated from marine sediment.</title>
        <authorList>
            <person name="Huang H."/>
            <person name="Mo K."/>
            <person name="Hu Y."/>
        </authorList>
    </citation>
    <scope>NUCLEOTIDE SEQUENCE [LARGE SCALE GENOMIC DNA]</scope>
    <source>
        <strain evidence="9 10">HB172011</strain>
    </source>
</reference>
<dbReference type="PANTHER" id="PTHR11645">
    <property type="entry name" value="PYRROLINE-5-CARBOXYLATE REDUCTASE"/>
    <property type="match status" value="1"/>
</dbReference>
<keyword evidence="4" id="KW-0963">Cytoplasm</keyword>
<dbReference type="OrthoDB" id="9805754at2"/>
<keyword evidence="10" id="KW-1185">Reference proteome</keyword>
<dbReference type="SUPFAM" id="SSF51735">
    <property type="entry name" value="NAD(P)-binding Rossmann-fold domains"/>
    <property type="match status" value="1"/>
</dbReference>
<evidence type="ECO:0000256" key="5">
    <source>
        <dbReference type="NCBIfam" id="TIGR00112"/>
    </source>
</evidence>
<dbReference type="RefSeq" id="WP_140452290.1">
    <property type="nucleotide sequence ID" value="NZ_VFRP01000001.1"/>
</dbReference>
<dbReference type="GO" id="GO:0005737">
    <property type="term" value="C:cytoplasm"/>
    <property type="evidence" value="ECO:0007669"/>
    <property type="project" value="UniProtKB-SubCell"/>
</dbReference>
<comment type="pathway">
    <text evidence="4">Amino-acid biosynthesis; L-proline biosynthesis; L-proline from L-glutamate 5-semialdehyde: step 1/1.</text>
</comment>
<comment type="catalytic activity">
    <reaction evidence="4">
        <text>L-proline + NADP(+) = (S)-1-pyrroline-5-carboxylate + NADPH + 2 H(+)</text>
        <dbReference type="Rhea" id="RHEA:14109"/>
        <dbReference type="ChEBI" id="CHEBI:15378"/>
        <dbReference type="ChEBI" id="CHEBI:17388"/>
        <dbReference type="ChEBI" id="CHEBI:57783"/>
        <dbReference type="ChEBI" id="CHEBI:58349"/>
        <dbReference type="ChEBI" id="CHEBI:60039"/>
        <dbReference type="EC" id="1.5.1.2"/>
    </reaction>
</comment>
<keyword evidence="4" id="KW-0641">Proline biosynthesis</keyword>
<feature type="domain" description="Pyrroline-5-carboxylate reductase catalytic N-terminal" evidence="7">
    <location>
        <begin position="7"/>
        <end position="96"/>
    </location>
</feature>
<dbReference type="InterPro" id="IPR008927">
    <property type="entry name" value="6-PGluconate_DH-like_C_sf"/>
</dbReference>
<dbReference type="PIRSF" id="PIRSF000193">
    <property type="entry name" value="Pyrrol-5-carb_rd"/>
    <property type="match status" value="1"/>
</dbReference>
<dbReference type="NCBIfam" id="TIGR00112">
    <property type="entry name" value="proC"/>
    <property type="match status" value="1"/>
</dbReference>
<dbReference type="InterPro" id="IPR000304">
    <property type="entry name" value="Pyrroline-COOH_reductase"/>
</dbReference>
<evidence type="ECO:0000256" key="2">
    <source>
        <dbReference type="ARBA" id="ARBA00022857"/>
    </source>
</evidence>
<feature type="domain" description="Pyrroline-5-carboxylate reductase dimerisation" evidence="8">
    <location>
        <begin position="159"/>
        <end position="264"/>
    </location>
</feature>
<evidence type="ECO:0000256" key="3">
    <source>
        <dbReference type="ARBA" id="ARBA00023002"/>
    </source>
</evidence>
<dbReference type="GO" id="GO:0004735">
    <property type="term" value="F:pyrroline-5-carboxylate reductase activity"/>
    <property type="evidence" value="ECO:0007669"/>
    <property type="project" value="UniProtKB-UniRule"/>
</dbReference>
<dbReference type="FunFam" id="1.10.3730.10:FF:000001">
    <property type="entry name" value="Pyrroline-5-carboxylate reductase"/>
    <property type="match status" value="1"/>
</dbReference>
<evidence type="ECO:0000313" key="10">
    <source>
        <dbReference type="Proteomes" id="UP000319255"/>
    </source>
</evidence>
<keyword evidence="3 4" id="KW-0560">Oxidoreductase</keyword>
<evidence type="ECO:0000313" key="9">
    <source>
        <dbReference type="EMBL" id="TPE53712.1"/>
    </source>
</evidence>
<dbReference type="Proteomes" id="UP000319255">
    <property type="component" value="Unassembled WGS sequence"/>
</dbReference>
<comment type="catalytic activity">
    <reaction evidence="4">
        <text>L-proline + NAD(+) = (S)-1-pyrroline-5-carboxylate + NADH + 2 H(+)</text>
        <dbReference type="Rhea" id="RHEA:14105"/>
        <dbReference type="ChEBI" id="CHEBI:15378"/>
        <dbReference type="ChEBI" id="CHEBI:17388"/>
        <dbReference type="ChEBI" id="CHEBI:57540"/>
        <dbReference type="ChEBI" id="CHEBI:57945"/>
        <dbReference type="ChEBI" id="CHEBI:60039"/>
        <dbReference type="EC" id="1.5.1.2"/>
    </reaction>
</comment>
<evidence type="ECO:0000256" key="6">
    <source>
        <dbReference type="PIRSR" id="PIRSR000193-1"/>
    </source>
</evidence>
<dbReference type="Gene3D" id="1.10.3730.10">
    <property type="entry name" value="ProC C-terminal domain-like"/>
    <property type="match status" value="1"/>
</dbReference>
<proteinExistence type="inferred from homology"/>
<dbReference type="EMBL" id="VFRP01000001">
    <property type="protein sequence ID" value="TPE53712.1"/>
    <property type="molecule type" value="Genomic_DNA"/>
</dbReference>
<keyword evidence="4" id="KW-0028">Amino-acid biosynthesis</keyword>
<comment type="caution">
    <text evidence="9">The sequence shown here is derived from an EMBL/GenBank/DDBJ whole genome shotgun (WGS) entry which is preliminary data.</text>
</comment>
<dbReference type="Gene3D" id="3.40.50.720">
    <property type="entry name" value="NAD(P)-binding Rossmann-like Domain"/>
    <property type="match status" value="1"/>
</dbReference>
<evidence type="ECO:0000259" key="7">
    <source>
        <dbReference type="Pfam" id="PF03807"/>
    </source>
</evidence>
<dbReference type="Pfam" id="PF03807">
    <property type="entry name" value="F420_oxidored"/>
    <property type="match status" value="1"/>
</dbReference>
<dbReference type="GO" id="GO:0055129">
    <property type="term" value="P:L-proline biosynthetic process"/>
    <property type="evidence" value="ECO:0007669"/>
    <property type="project" value="UniProtKB-UniRule"/>
</dbReference>
<dbReference type="InterPro" id="IPR028939">
    <property type="entry name" value="P5C_Rdtase_cat_N"/>
</dbReference>
<dbReference type="PANTHER" id="PTHR11645:SF0">
    <property type="entry name" value="PYRROLINE-5-CARBOXYLATE REDUCTASE 3"/>
    <property type="match status" value="1"/>
</dbReference>
<accession>A0A501WY90</accession>
<dbReference type="AlphaFoldDB" id="A0A501WY90"/>
<dbReference type="Pfam" id="PF14748">
    <property type="entry name" value="P5CR_dimer"/>
    <property type="match status" value="1"/>
</dbReference>
<evidence type="ECO:0000259" key="8">
    <source>
        <dbReference type="Pfam" id="PF14748"/>
    </source>
</evidence>
<comment type="function">
    <text evidence="4">Catalyzes the reduction of 1-pyrroline-5-carboxylate (PCA) to L-proline.</text>
</comment>
<keyword evidence="2 4" id="KW-0521">NADP</keyword>
<protein>
    <recommendedName>
        <fullName evidence="4 5">Pyrroline-5-carboxylate reductase</fullName>
        <shortName evidence="4">P5C reductase</shortName>
        <shortName evidence="4">P5CR</shortName>
        <ecNumber evidence="4 5">1.5.1.2</ecNumber>
    </recommendedName>
    <alternativeName>
        <fullName evidence="4">PCA reductase</fullName>
    </alternativeName>
</protein>
<name>A0A501WY90_9RHOB</name>